<evidence type="ECO:0000256" key="1">
    <source>
        <dbReference type="SAM" id="MobiDB-lite"/>
    </source>
</evidence>
<evidence type="ECO:0000313" key="3">
    <source>
        <dbReference type="Proteomes" id="UP001054945"/>
    </source>
</evidence>
<accession>A0AAV4SBX1</accession>
<reference evidence="2 3" key="1">
    <citation type="submission" date="2021-06" db="EMBL/GenBank/DDBJ databases">
        <title>Caerostris extrusa draft genome.</title>
        <authorList>
            <person name="Kono N."/>
            <person name="Arakawa K."/>
        </authorList>
    </citation>
    <scope>NUCLEOTIDE SEQUENCE [LARGE SCALE GENOMIC DNA]</scope>
</reference>
<dbReference type="EMBL" id="BPLR01009425">
    <property type="protein sequence ID" value="GIY31798.1"/>
    <property type="molecule type" value="Genomic_DNA"/>
</dbReference>
<dbReference type="Proteomes" id="UP001054945">
    <property type="component" value="Unassembled WGS sequence"/>
</dbReference>
<evidence type="ECO:0000313" key="2">
    <source>
        <dbReference type="EMBL" id="GIY31798.1"/>
    </source>
</evidence>
<sequence length="144" mass="16922">MRKHGLTNSEENSSDHQGPCLQGEEGCGKNSDPVFIWRRLFLFTRLAPKAVAFLQDERLSLNVATEKIYCHVAELLCFLEEPRAWFDADYFTLGCVFSETTREKRDMLCFDDWLRPEFAQIIQRRKTDLQFCEQLTYHTGMMIE</sequence>
<comment type="caution">
    <text evidence="2">The sequence shown here is derived from an EMBL/GenBank/DDBJ whole genome shotgun (WGS) entry which is preliminary data.</text>
</comment>
<keyword evidence="3" id="KW-1185">Reference proteome</keyword>
<dbReference type="AlphaFoldDB" id="A0AAV4SBX1"/>
<feature type="compositionally biased region" description="Polar residues" evidence="1">
    <location>
        <begin position="1"/>
        <end position="11"/>
    </location>
</feature>
<proteinExistence type="predicted"/>
<protein>
    <submittedName>
        <fullName evidence="2">Uncharacterized protein</fullName>
    </submittedName>
</protein>
<feature type="region of interest" description="Disordered" evidence="1">
    <location>
        <begin position="1"/>
        <end position="25"/>
    </location>
</feature>
<organism evidence="2 3">
    <name type="scientific">Caerostris extrusa</name>
    <name type="common">Bark spider</name>
    <name type="synonym">Caerostris bankana</name>
    <dbReference type="NCBI Taxonomy" id="172846"/>
    <lineage>
        <taxon>Eukaryota</taxon>
        <taxon>Metazoa</taxon>
        <taxon>Ecdysozoa</taxon>
        <taxon>Arthropoda</taxon>
        <taxon>Chelicerata</taxon>
        <taxon>Arachnida</taxon>
        <taxon>Araneae</taxon>
        <taxon>Araneomorphae</taxon>
        <taxon>Entelegynae</taxon>
        <taxon>Araneoidea</taxon>
        <taxon>Araneidae</taxon>
        <taxon>Caerostris</taxon>
    </lineage>
</organism>
<name>A0AAV4SBX1_CAEEX</name>
<gene>
    <name evidence="2" type="ORF">CEXT_343071</name>
</gene>